<evidence type="ECO:0000313" key="8">
    <source>
        <dbReference type="Proteomes" id="UP000789595"/>
    </source>
</evidence>
<dbReference type="PROSITE" id="PS50082">
    <property type="entry name" value="WD_REPEATS_2"/>
    <property type="match status" value="3"/>
</dbReference>
<sequence>MAPELNKPELKAKLRATRVAVEQLQHRVNDALERQKPSPLTREGAAAPAKLRKRRSLKGHFGKVVSVSWLPDSNRLATAAQDGNVIIWHAPTGKKAQLLPLKNQWAMFAACAQDSSRLCATGGLDNVCTVWTLPEPNEDAKTPRVLEGHKGHVAAASFLATNTLITVSGDSTAALWDLNRLPSSDIDQRAEVYAGHDECLSAVAKDPTSERNFATGSADGSVMLWSLGASDPSCVLRMHRADIKAGSRARHPDANGVSYQTERTLGVATESFGSFLFDARTRTAVNKFGSDERDIGPKTSCAFSSSGRLMFVGTDDGVEVWDTLQGDANKPLQFLKPHGARVAALAVPTSGQCVACASWDFEASVLSI</sequence>
<dbReference type="EMBL" id="CAKKNE010000002">
    <property type="protein sequence ID" value="CAH0367513.1"/>
    <property type="molecule type" value="Genomic_DNA"/>
</dbReference>
<dbReference type="PROSITE" id="PS50294">
    <property type="entry name" value="WD_REPEATS_REGION"/>
    <property type="match status" value="2"/>
</dbReference>
<evidence type="ECO:0000256" key="3">
    <source>
        <dbReference type="ARBA" id="ARBA00022737"/>
    </source>
</evidence>
<evidence type="ECO:0000256" key="4">
    <source>
        <dbReference type="ARBA" id="ARBA00023224"/>
    </source>
</evidence>
<dbReference type="InterPro" id="IPR001632">
    <property type="entry name" value="WD40_G-protein_beta-like"/>
</dbReference>
<dbReference type="PROSITE" id="PS00678">
    <property type="entry name" value="WD_REPEATS_1"/>
    <property type="match status" value="1"/>
</dbReference>
<feature type="repeat" description="WD" evidence="5">
    <location>
        <begin position="57"/>
        <end position="98"/>
    </location>
</feature>
<comment type="caution">
    <text evidence="7">The sequence shown here is derived from an EMBL/GenBank/DDBJ whole genome shotgun (WGS) entry which is preliminary data.</text>
</comment>
<comment type="similarity">
    <text evidence="1">Belongs to the WD repeat G protein beta family.</text>
</comment>
<dbReference type="AlphaFoldDB" id="A0A8J2S9J4"/>
<dbReference type="InterPro" id="IPR019775">
    <property type="entry name" value="WD40_repeat_CS"/>
</dbReference>
<evidence type="ECO:0000313" key="7">
    <source>
        <dbReference type="EMBL" id="CAH0367513.1"/>
    </source>
</evidence>
<evidence type="ECO:0000256" key="5">
    <source>
        <dbReference type="PROSITE-ProRule" id="PRU00221"/>
    </source>
</evidence>
<dbReference type="InterPro" id="IPR036322">
    <property type="entry name" value="WD40_repeat_dom_sf"/>
</dbReference>
<keyword evidence="4" id="KW-0807">Transducer</keyword>
<accession>A0A8J2S9J4</accession>
<keyword evidence="2 5" id="KW-0853">WD repeat</keyword>
<feature type="repeat" description="WD" evidence="5">
    <location>
        <begin position="193"/>
        <end position="227"/>
    </location>
</feature>
<dbReference type="Pfam" id="PF25391">
    <property type="entry name" value="WD40_Gbeta"/>
    <property type="match status" value="1"/>
</dbReference>
<dbReference type="InterPro" id="IPR020472">
    <property type="entry name" value="WD40_PAC1"/>
</dbReference>
<dbReference type="Gene3D" id="2.130.10.10">
    <property type="entry name" value="YVTN repeat-like/Quinoprotein amine dehydrogenase"/>
    <property type="match status" value="1"/>
</dbReference>
<protein>
    <recommendedName>
        <fullName evidence="9">Guanine nucleotide-binding protein subunit beta-like protein</fullName>
    </recommendedName>
</protein>
<proteinExistence type="inferred from homology"/>
<evidence type="ECO:0000256" key="6">
    <source>
        <dbReference type="SAM" id="MobiDB-lite"/>
    </source>
</evidence>
<keyword evidence="8" id="KW-1185">Reference proteome</keyword>
<dbReference type="Proteomes" id="UP000789595">
    <property type="component" value="Unassembled WGS sequence"/>
</dbReference>
<gene>
    <name evidence="7" type="ORF">PECAL_2P05380</name>
</gene>
<organism evidence="7 8">
    <name type="scientific">Pelagomonas calceolata</name>
    <dbReference type="NCBI Taxonomy" id="35677"/>
    <lineage>
        <taxon>Eukaryota</taxon>
        <taxon>Sar</taxon>
        <taxon>Stramenopiles</taxon>
        <taxon>Ochrophyta</taxon>
        <taxon>Pelagophyceae</taxon>
        <taxon>Pelagomonadales</taxon>
        <taxon>Pelagomonadaceae</taxon>
        <taxon>Pelagomonas</taxon>
    </lineage>
</organism>
<evidence type="ECO:0000256" key="2">
    <source>
        <dbReference type="ARBA" id="ARBA00022574"/>
    </source>
</evidence>
<keyword evidence="3" id="KW-0677">Repeat</keyword>
<dbReference type="InterPro" id="IPR016346">
    <property type="entry name" value="G-protein_beta_1-5"/>
</dbReference>
<dbReference type="SMART" id="SM00320">
    <property type="entry name" value="WD40"/>
    <property type="match status" value="6"/>
</dbReference>
<evidence type="ECO:0008006" key="9">
    <source>
        <dbReference type="Google" id="ProtNLM"/>
    </source>
</evidence>
<dbReference type="PRINTS" id="PR00320">
    <property type="entry name" value="GPROTEINBRPT"/>
</dbReference>
<dbReference type="PANTHER" id="PTHR19850">
    <property type="entry name" value="GUANINE NUCLEOTIDE-BINDING PROTEIN BETA G PROTEIN BETA"/>
    <property type="match status" value="1"/>
</dbReference>
<dbReference type="InterPro" id="IPR015943">
    <property type="entry name" value="WD40/YVTN_repeat-like_dom_sf"/>
</dbReference>
<reference evidence="7" key="1">
    <citation type="submission" date="2021-11" db="EMBL/GenBank/DDBJ databases">
        <authorList>
            <consortium name="Genoscope - CEA"/>
            <person name="William W."/>
        </authorList>
    </citation>
    <scope>NUCLEOTIDE SEQUENCE</scope>
</reference>
<dbReference type="SUPFAM" id="SSF50978">
    <property type="entry name" value="WD40 repeat-like"/>
    <property type="match status" value="1"/>
</dbReference>
<dbReference type="GO" id="GO:0007165">
    <property type="term" value="P:signal transduction"/>
    <property type="evidence" value="ECO:0007669"/>
    <property type="project" value="UniProtKB-KW"/>
</dbReference>
<feature type="region of interest" description="Disordered" evidence="6">
    <location>
        <begin position="32"/>
        <end position="52"/>
    </location>
</feature>
<name>A0A8J2S9J4_9STRA</name>
<dbReference type="InterPro" id="IPR001680">
    <property type="entry name" value="WD40_rpt"/>
</dbReference>
<dbReference type="OrthoDB" id="10255630at2759"/>
<dbReference type="PRINTS" id="PR00319">
    <property type="entry name" value="GPROTEINB"/>
</dbReference>
<feature type="repeat" description="WD" evidence="5">
    <location>
        <begin position="146"/>
        <end position="179"/>
    </location>
</feature>
<evidence type="ECO:0000256" key="1">
    <source>
        <dbReference type="ARBA" id="ARBA00009768"/>
    </source>
</evidence>